<dbReference type="Pfam" id="PF00028">
    <property type="entry name" value="Cadherin"/>
    <property type="match status" value="1"/>
</dbReference>
<feature type="chain" id="PRO_5004716291" description="Protein-tyrosine-phosphatase" evidence="4">
    <location>
        <begin position="22"/>
        <end position="1760"/>
    </location>
</feature>
<dbReference type="GeneID" id="20236300"/>
<gene>
    <name evidence="8" type="ORF">LOTGIDRAFT_154493</name>
</gene>
<dbReference type="PROSITE" id="PS50835">
    <property type="entry name" value="IG_LIKE"/>
    <property type="match status" value="2"/>
</dbReference>
<dbReference type="InterPro" id="IPR007110">
    <property type="entry name" value="Ig-like_dom"/>
</dbReference>
<evidence type="ECO:0000259" key="5">
    <source>
        <dbReference type="PROSITE" id="PS50268"/>
    </source>
</evidence>
<dbReference type="KEGG" id="lgi:LOTGIDRAFT_154493"/>
<evidence type="ECO:0000256" key="2">
    <source>
        <dbReference type="ARBA" id="ARBA00022989"/>
    </source>
</evidence>
<dbReference type="EMBL" id="KB202619">
    <property type="protein sequence ID" value="ESO89383.1"/>
    <property type="molecule type" value="Genomic_DNA"/>
</dbReference>
<keyword evidence="1" id="KW-0812">Transmembrane</keyword>
<evidence type="ECO:0000256" key="3">
    <source>
        <dbReference type="PROSITE-ProRule" id="PRU00043"/>
    </source>
</evidence>
<proteinExistence type="predicted"/>
<evidence type="ECO:0000256" key="4">
    <source>
        <dbReference type="SAM" id="SignalP"/>
    </source>
</evidence>
<reference evidence="8 9" key="1">
    <citation type="journal article" date="2013" name="Nature">
        <title>Insights into bilaterian evolution from three spiralian genomes.</title>
        <authorList>
            <person name="Simakov O."/>
            <person name="Marletaz F."/>
            <person name="Cho S.J."/>
            <person name="Edsinger-Gonzales E."/>
            <person name="Havlak P."/>
            <person name="Hellsten U."/>
            <person name="Kuo D.H."/>
            <person name="Larsson T."/>
            <person name="Lv J."/>
            <person name="Arendt D."/>
            <person name="Savage R."/>
            <person name="Osoegawa K."/>
            <person name="de Jong P."/>
            <person name="Grimwood J."/>
            <person name="Chapman J.A."/>
            <person name="Shapiro H."/>
            <person name="Aerts A."/>
            <person name="Otillar R.P."/>
            <person name="Terry A.Y."/>
            <person name="Boore J.L."/>
            <person name="Grigoriev I.V."/>
            <person name="Lindberg D.R."/>
            <person name="Seaver E.C."/>
            <person name="Weisblat D.A."/>
            <person name="Putnam N.H."/>
            <person name="Rokhsar D.S."/>
        </authorList>
    </citation>
    <scope>NUCLEOTIDE SEQUENCE [LARGE SCALE GENOMIC DNA]</scope>
</reference>
<dbReference type="CDD" id="cd00063">
    <property type="entry name" value="FN3"/>
    <property type="match status" value="1"/>
</dbReference>
<evidence type="ECO:0008006" key="10">
    <source>
        <dbReference type="Google" id="ProtNLM"/>
    </source>
</evidence>
<dbReference type="InterPro" id="IPR015919">
    <property type="entry name" value="Cadherin-like_sf"/>
</dbReference>
<keyword evidence="4" id="KW-0732">Signal</keyword>
<feature type="signal peptide" evidence="4">
    <location>
        <begin position="1"/>
        <end position="21"/>
    </location>
</feature>
<feature type="domain" description="Ig-like" evidence="6">
    <location>
        <begin position="1541"/>
        <end position="1625"/>
    </location>
</feature>
<dbReference type="SUPFAM" id="SSF49313">
    <property type="entry name" value="Cadherin-like"/>
    <property type="match status" value="2"/>
</dbReference>
<protein>
    <recommendedName>
        <fullName evidence="10">Protein-tyrosine-phosphatase</fullName>
    </recommendedName>
</protein>
<dbReference type="PROSITE" id="PS50853">
    <property type="entry name" value="FN3"/>
    <property type="match status" value="1"/>
</dbReference>
<name>V3ZE56_LOTGI</name>
<keyword evidence="2" id="KW-0472">Membrane</keyword>
<dbReference type="Gene3D" id="2.60.40.60">
    <property type="entry name" value="Cadherins"/>
    <property type="match status" value="3"/>
</dbReference>
<dbReference type="SMART" id="SM00112">
    <property type="entry name" value="CA"/>
    <property type="match status" value="4"/>
</dbReference>
<evidence type="ECO:0000313" key="9">
    <source>
        <dbReference type="Proteomes" id="UP000030746"/>
    </source>
</evidence>
<dbReference type="PANTHER" id="PTHR24026">
    <property type="entry name" value="FAT ATYPICAL CADHERIN-RELATED"/>
    <property type="match status" value="1"/>
</dbReference>
<dbReference type="CTD" id="20236300"/>
<dbReference type="SUPFAM" id="SSF49265">
    <property type="entry name" value="Fibronectin type III"/>
    <property type="match status" value="1"/>
</dbReference>
<keyword evidence="9" id="KW-1185">Reference proteome</keyword>
<feature type="domain" description="Ig-like" evidence="6">
    <location>
        <begin position="1638"/>
        <end position="1718"/>
    </location>
</feature>
<dbReference type="InterPro" id="IPR003961">
    <property type="entry name" value="FN3_dom"/>
</dbReference>
<accession>V3ZE56</accession>
<dbReference type="InterPro" id="IPR013783">
    <property type="entry name" value="Ig-like_fold"/>
</dbReference>
<dbReference type="CDD" id="cd11304">
    <property type="entry name" value="Cadherin_repeat"/>
    <property type="match status" value="3"/>
</dbReference>
<evidence type="ECO:0000313" key="8">
    <source>
        <dbReference type="EMBL" id="ESO89383.1"/>
    </source>
</evidence>
<dbReference type="GO" id="GO:0005509">
    <property type="term" value="F:calcium ion binding"/>
    <property type="evidence" value="ECO:0007669"/>
    <property type="project" value="UniProtKB-UniRule"/>
</dbReference>
<feature type="domain" description="Cadherin" evidence="5">
    <location>
        <begin position="1032"/>
        <end position="1154"/>
    </location>
</feature>
<sequence>MAKNIQFSIIALVAALTLISAAPPTCSKEKKIFVSHPKSLQKENGEIYCFYKEGQPKSDVCEHQSQIVYTSNQKLEYVELQETSFQSCIILTSLDIPVPEICLNYTAKASDENSENPATICVVFNPEGPNIPPDQSTLINMADGKKSRIVPIEMSSTDGISDITITDVSPKEFTNYIRVNSLDPESLNFTITETITTSTDIDVSMMVTDNGNPKLKSMATFRMHVINESITCDDMISIVNPSDSVGKNVGNASCSSKTGTLNFTITEGGVKFVRMDSVTGSLTLTFTKPSVGVYNLTVTVQSSSALTIQFKLQIQVGYPPIFTNTPYTLSVNDTTGPGVCFNDIISIDPTTPEKVIYRDIDNSVIFYFPYSNSTLCTKKDLFSENRKDYNVLYKFDGSNKFGSSESAITITIKVIKQIPVITFNTSTELEVSEITVLKTIITTLTIQPQRPVTEVKLTDQANLPFALQVGTPSGYEIIVKDELDANNTSFYLLSIKASNVDGISTATVNVTIMDNVAPSCEKNLLEPTVNRGVNEGHIVPVENQCSDVDGDAITFNFTSDTPSYITDHFSIVSNEFRITVKKQLTDLSVQELKSLKFTVDVSDSFNSQVQIEVNISIFVDAPTCDTNPAITVPETLGEGCVNISAFCNGTDGLRLEYSIPNFIATTLENGDIQICGDTALEVGTSQIKVVVDDEFNRLEKSTNLTITAVNKHQPVFANVGGETTIDLSENTTVGSEVFTFTVTDEDDGEFGKFTVTAVMEDFESGIFQVSDNNIILLKKLNASSTSVYTIFLTATDTGGLNANLTVVINVQDVNEPPVCIQPTTFNISVLMDEGEVGNLPCYDYDVSSDFKQISYNLIQPQSMSVPMEVDDEGTLKVTGSLLDKPETLEFTVEASTGDQTTSIKVTVYLSRMFPFLLTKLITSDFPPSCNATSIRTTFKEDSSGCSQEKIRCSNQVSSPMTLVITNDKTGDLDVQITNDTVEQLDIRVCLSQSGRQNLFTYTIGIRVENELGKVDINWEVNIEDINDAPYFKENRYTYQLNETTNKQTMVATISVFNEPDPTDPNIQLVDPDTLDKFNIKHISADGKVMDRVTKQEKAGAVLAISYDDKSFTVTSSLKPELYYQFDVQAEDGGKLTASSIVTFMVNDVNQAPTCDETNLQKNLSLLQGVSQIFISVDCSDTDFDENFNSLSYSLQTQTTDVFAISGNGNIYLNKKLPRGTSQHIINIIVKDGGGLTTSSTLTVNVNRDVGAECTPVISPPNVWLKDECISIESNCVDPTADETSTLSYETTGDYSPDFYVSDGLDGTNVEPSAPELSIGPVTTNSITILWSYTRPDAVSFIDRHIVEVKTVDSIYTVVQNSVTSYQFNNLQPQAVYSFRVIAETNNKNLTTIYKHITTRAIPILTNVLIGFKVLNRVWNDKMVNNQSQEYKQLKQETEENVRIYFSLSVLYCSQRKIRGDTSYCHIPHEEEERPGSVIFDGIMFVNQSGTVEDTSQTFLDQVYTGTLGNLTVQDGIVHQGDQYISSATLTLRDGDPDKLLEGTSIEYACKFRLVSVNGVTKPNVRWFLDDTLLIVTHTPRIKMRNSTDSNDRFGYQYIIQFDKAIPSHAGLLTCMVQSSSKSSINSSATEAVKIISKPVVTLWPLSTFLQDGDSVTLKCSSPISPVTYSWFDAQTGIEISSARNLDSYSVSIVDKDIQVYCKCENLAGMTQSPTATIHHTPSITDSLPCRSSTDARNTTWPPVKAGTRVKLTCGENYNGI</sequence>
<dbReference type="InterPro" id="IPR002126">
    <property type="entry name" value="Cadherin-like_dom"/>
</dbReference>
<evidence type="ECO:0000259" key="7">
    <source>
        <dbReference type="PROSITE" id="PS50853"/>
    </source>
</evidence>
<dbReference type="PROSITE" id="PS50268">
    <property type="entry name" value="CADHERIN_2"/>
    <property type="match status" value="3"/>
</dbReference>
<organism evidence="8 9">
    <name type="scientific">Lottia gigantea</name>
    <name type="common">Giant owl limpet</name>
    <dbReference type="NCBI Taxonomy" id="225164"/>
    <lineage>
        <taxon>Eukaryota</taxon>
        <taxon>Metazoa</taxon>
        <taxon>Spiralia</taxon>
        <taxon>Lophotrochozoa</taxon>
        <taxon>Mollusca</taxon>
        <taxon>Gastropoda</taxon>
        <taxon>Patellogastropoda</taxon>
        <taxon>Lottioidea</taxon>
        <taxon>Lottiidae</taxon>
        <taxon>Lottia</taxon>
    </lineage>
</organism>
<keyword evidence="2" id="KW-1133">Transmembrane helix</keyword>
<dbReference type="SUPFAM" id="SSF48726">
    <property type="entry name" value="Immunoglobulin"/>
    <property type="match status" value="2"/>
</dbReference>
<dbReference type="GO" id="GO:0005886">
    <property type="term" value="C:plasma membrane"/>
    <property type="evidence" value="ECO:0007669"/>
    <property type="project" value="UniProtKB-SubCell"/>
</dbReference>
<dbReference type="OMA" id="QMVEINV"/>
<feature type="domain" description="Fibronectin type-III" evidence="7">
    <location>
        <begin position="1310"/>
        <end position="1401"/>
    </location>
</feature>
<evidence type="ECO:0000256" key="1">
    <source>
        <dbReference type="ARBA" id="ARBA00022692"/>
    </source>
</evidence>
<feature type="domain" description="Cadherin" evidence="5">
    <location>
        <begin position="719"/>
        <end position="824"/>
    </location>
</feature>
<evidence type="ECO:0000259" key="6">
    <source>
        <dbReference type="PROSITE" id="PS50835"/>
    </source>
</evidence>
<dbReference type="Proteomes" id="UP000030746">
    <property type="component" value="Unassembled WGS sequence"/>
</dbReference>
<dbReference type="InterPro" id="IPR036116">
    <property type="entry name" value="FN3_sf"/>
</dbReference>
<dbReference type="OrthoDB" id="6160883at2759"/>
<dbReference type="HOGENOM" id="CLU_239117_0_0_1"/>
<dbReference type="Gene3D" id="2.60.40.10">
    <property type="entry name" value="Immunoglobulins"/>
    <property type="match status" value="2"/>
</dbReference>
<dbReference type="Pfam" id="PF00041">
    <property type="entry name" value="fn3"/>
    <property type="match status" value="1"/>
</dbReference>
<dbReference type="SMART" id="SM00060">
    <property type="entry name" value="FN3"/>
    <property type="match status" value="1"/>
</dbReference>
<dbReference type="PANTHER" id="PTHR24026:SF126">
    <property type="entry name" value="PROTOCADHERIN FAT 4"/>
    <property type="match status" value="1"/>
</dbReference>
<feature type="domain" description="Cadherin" evidence="5">
    <location>
        <begin position="1172"/>
        <end position="1257"/>
    </location>
</feature>
<dbReference type="GO" id="GO:0007156">
    <property type="term" value="P:homophilic cell adhesion via plasma membrane adhesion molecules"/>
    <property type="evidence" value="ECO:0007669"/>
    <property type="project" value="InterPro"/>
</dbReference>
<dbReference type="STRING" id="225164.V3ZE56"/>
<keyword evidence="3" id="KW-0106">Calcium</keyword>
<dbReference type="PRINTS" id="PR00205">
    <property type="entry name" value="CADHERIN"/>
</dbReference>
<dbReference type="RefSeq" id="XP_009060408.1">
    <property type="nucleotide sequence ID" value="XM_009062160.1"/>
</dbReference>
<dbReference type="InterPro" id="IPR036179">
    <property type="entry name" value="Ig-like_dom_sf"/>
</dbReference>